<evidence type="ECO:0000313" key="2">
    <source>
        <dbReference type="Proteomes" id="UP000198564"/>
    </source>
</evidence>
<organism evidence="1 2">
    <name type="scientific">Alkalibacterium gilvum</name>
    <dbReference type="NCBI Taxonomy" id="1130080"/>
    <lineage>
        <taxon>Bacteria</taxon>
        <taxon>Bacillati</taxon>
        <taxon>Bacillota</taxon>
        <taxon>Bacilli</taxon>
        <taxon>Lactobacillales</taxon>
        <taxon>Carnobacteriaceae</taxon>
        <taxon>Alkalibacterium</taxon>
    </lineage>
</organism>
<dbReference type="OrthoDB" id="2146262at2"/>
<sequence length="60" mass="7211">MRDEAPIDPPEEKIYGYDWNNLELYGYEEGFMIGGEFVPVEDAEEYLKERYGLTRVEEWE</sequence>
<dbReference type="Proteomes" id="UP000198564">
    <property type="component" value="Unassembled WGS sequence"/>
</dbReference>
<gene>
    <name evidence="1" type="ORF">SAMN04488113_12339</name>
</gene>
<reference evidence="2" key="1">
    <citation type="submission" date="2016-10" db="EMBL/GenBank/DDBJ databases">
        <authorList>
            <person name="Varghese N."/>
            <person name="Submissions S."/>
        </authorList>
    </citation>
    <scope>NUCLEOTIDE SEQUENCE [LARGE SCALE GENOMIC DNA]</scope>
    <source>
        <strain evidence="2">DSM 25751</strain>
    </source>
</reference>
<evidence type="ECO:0000313" key="1">
    <source>
        <dbReference type="EMBL" id="SEI82829.1"/>
    </source>
</evidence>
<keyword evidence="2" id="KW-1185">Reference proteome</keyword>
<name>A0A1H6TRZ8_9LACT</name>
<dbReference type="STRING" id="1130080.SAMN04488113_12339"/>
<dbReference type="EMBL" id="FNYW01000023">
    <property type="protein sequence ID" value="SEI82829.1"/>
    <property type="molecule type" value="Genomic_DNA"/>
</dbReference>
<accession>A0A1H6TRZ8</accession>
<dbReference type="RefSeq" id="WP_091635110.1">
    <property type="nucleotide sequence ID" value="NZ_FNYW01000023.1"/>
</dbReference>
<dbReference type="AlphaFoldDB" id="A0A1H6TRZ8"/>
<protein>
    <submittedName>
        <fullName evidence="1">Uncharacterized protein</fullName>
    </submittedName>
</protein>
<proteinExistence type="predicted"/>